<dbReference type="PIRSF" id="PIRSF017082">
    <property type="entry name" value="YflP"/>
    <property type="match status" value="1"/>
</dbReference>
<dbReference type="InterPro" id="IPR005064">
    <property type="entry name" value="BUG"/>
</dbReference>
<sequence length="336" mass="35964">MRTSSWQHRYFKKAFGGLLAGVMMGLSGFPATAGAQAYPGNKPIKMVIPWPAGGVTDAAGRILAKQLSESMSVPVVVENRPGANGLIGADYVAKSAPDGYTLFLATAETHAINPYIYSKLPYDPIKDFVAVAPFAINPFTVTVRSGIPASTMKEAVELAQKSPGKLTNASWGIGSSSQIIMEMVKKQAKVDILHIPFQGEAPAVTALMGDQVDFMVLPAARAESFSKDGRVKVLATTTAERAWLLPDVPTLKEQGYNVDVANWFGLVAPAGTPEDVIDVLNAAVAKLLQGEPLPKALRELGVDMHPVMNPAEFQAFIVNEGKRWGPVIREANIHLD</sequence>
<dbReference type="Pfam" id="PF03401">
    <property type="entry name" value="TctC"/>
    <property type="match status" value="1"/>
</dbReference>
<comment type="similarity">
    <text evidence="1">Belongs to the UPF0065 (bug) family.</text>
</comment>
<dbReference type="CDD" id="cd07012">
    <property type="entry name" value="PBP2_Bug_TTT"/>
    <property type="match status" value="1"/>
</dbReference>
<proteinExistence type="inferred from homology"/>
<evidence type="ECO:0000256" key="1">
    <source>
        <dbReference type="ARBA" id="ARBA00006987"/>
    </source>
</evidence>
<accession>A0A4R3UYA5</accession>
<keyword evidence="2" id="KW-0732">Signal</keyword>
<dbReference type="Gene3D" id="3.40.190.150">
    <property type="entry name" value="Bordetella uptake gene, domain 1"/>
    <property type="match status" value="1"/>
</dbReference>
<dbReference type="Gene3D" id="3.40.190.10">
    <property type="entry name" value="Periplasmic binding protein-like II"/>
    <property type="match status" value="1"/>
</dbReference>
<keyword evidence="4" id="KW-1185">Reference proteome</keyword>
<organism evidence="3 4">
    <name type="scientific">Paracandidimonas soli</name>
    <dbReference type="NCBI Taxonomy" id="1917182"/>
    <lineage>
        <taxon>Bacteria</taxon>
        <taxon>Pseudomonadati</taxon>
        <taxon>Pseudomonadota</taxon>
        <taxon>Betaproteobacteria</taxon>
        <taxon>Burkholderiales</taxon>
        <taxon>Alcaligenaceae</taxon>
        <taxon>Paracandidimonas</taxon>
    </lineage>
</organism>
<dbReference type="InterPro" id="IPR042100">
    <property type="entry name" value="Bug_dom1"/>
</dbReference>
<dbReference type="Proteomes" id="UP000294692">
    <property type="component" value="Unassembled WGS sequence"/>
</dbReference>
<comment type="caution">
    <text evidence="3">The sequence shown here is derived from an EMBL/GenBank/DDBJ whole genome shotgun (WGS) entry which is preliminary data.</text>
</comment>
<reference evidence="3 4" key="1">
    <citation type="submission" date="2019-03" db="EMBL/GenBank/DDBJ databases">
        <title>Genomic Encyclopedia of Type Strains, Phase IV (KMG-IV): sequencing the most valuable type-strain genomes for metagenomic binning, comparative biology and taxonomic classification.</title>
        <authorList>
            <person name="Goeker M."/>
        </authorList>
    </citation>
    <scope>NUCLEOTIDE SEQUENCE [LARGE SCALE GENOMIC DNA]</scope>
    <source>
        <strain evidence="3 4">DSM 100048</strain>
    </source>
</reference>
<dbReference type="PANTHER" id="PTHR42928">
    <property type="entry name" value="TRICARBOXYLATE-BINDING PROTEIN"/>
    <property type="match status" value="1"/>
</dbReference>
<keyword evidence="3" id="KW-0675">Receptor</keyword>
<dbReference type="AlphaFoldDB" id="A0A4R3UYA5"/>
<dbReference type="EMBL" id="SMBX01000007">
    <property type="protein sequence ID" value="TCU96110.1"/>
    <property type="molecule type" value="Genomic_DNA"/>
</dbReference>
<dbReference type="SUPFAM" id="SSF53850">
    <property type="entry name" value="Periplasmic binding protein-like II"/>
    <property type="match status" value="1"/>
</dbReference>
<feature type="chain" id="PRO_5020572307" evidence="2">
    <location>
        <begin position="34"/>
        <end position="336"/>
    </location>
</feature>
<protein>
    <submittedName>
        <fullName evidence="3">Tripartite-type tricarboxylate transporter receptor subunit TctC</fullName>
    </submittedName>
</protein>
<evidence type="ECO:0000313" key="3">
    <source>
        <dbReference type="EMBL" id="TCU96110.1"/>
    </source>
</evidence>
<dbReference type="RefSeq" id="WP_132477586.1">
    <property type="nucleotide sequence ID" value="NZ_JBHRVM010000001.1"/>
</dbReference>
<evidence type="ECO:0000313" key="4">
    <source>
        <dbReference type="Proteomes" id="UP000294692"/>
    </source>
</evidence>
<dbReference type="PANTHER" id="PTHR42928:SF5">
    <property type="entry name" value="BLR1237 PROTEIN"/>
    <property type="match status" value="1"/>
</dbReference>
<evidence type="ECO:0000256" key="2">
    <source>
        <dbReference type="SAM" id="SignalP"/>
    </source>
</evidence>
<name>A0A4R3UYA5_9BURK</name>
<gene>
    <name evidence="3" type="ORF">EV686_107168</name>
</gene>
<feature type="signal peptide" evidence="2">
    <location>
        <begin position="1"/>
        <end position="33"/>
    </location>
</feature>
<dbReference type="OrthoDB" id="8683264at2"/>